<feature type="region of interest" description="Disordered" evidence="1">
    <location>
        <begin position="1437"/>
        <end position="1687"/>
    </location>
</feature>
<feature type="compositionally biased region" description="Basic and acidic residues" evidence="1">
    <location>
        <begin position="1462"/>
        <end position="1490"/>
    </location>
</feature>
<feature type="compositionally biased region" description="Low complexity" evidence="1">
    <location>
        <begin position="1437"/>
        <end position="1459"/>
    </location>
</feature>
<dbReference type="EMBL" id="WJXW01000004">
    <property type="protein sequence ID" value="KAF9737620.1"/>
    <property type="molecule type" value="Genomic_DNA"/>
</dbReference>
<feature type="compositionally biased region" description="Basic and acidic residues" evidence="1">
    <location>
        <begin position="1309"/>
        <end position="1320"/>
    </location>
</feature>
<feature type="compositionally biased region" description="Acidic residues" evidence="1">
    <location>
        <begin position="1349"/>
        <end position="1360"/>
    </location>
</feature>
<feature type="region of interest" description="Disordered" evidence="1">
    <location>
        <begin position="1345"/>
        <end position="1374"/>
    </location>
</feature>
<feature type="region of interest" description="Disordered" evidence="1">
    <location>
        <begin position="1724"/>
        <end position="1749"/>
    </location>
</feature>
<evidence type="ECO:0000256" key="1">
    <source>
        <dbReference type="SAM" id="MobiDB-lite"/>
    </source>
</evidence>
<feature type="compositionally biased region" description="Polar residues" evidence="1">
    <location>
        <begin position="672"/>
        <end position="694"/>
    </location>
</feature>
<feature type="region of interest" description="Disordered" evidence="1">
    <location>
        <begin position="1195"/>
        <end position="1320"/>
    </location>
</feature>
<feature type="region of interest" description="Disordered" evidence="1">
    <location>
        <begin position="822"/>
        <end position="889"/>
    </location>
</feature>
<feature type="region of interest" description="Disordered" evidence="1">
    <location>
        <begin position="672"/>
        <end position="703"/>
    </location>
</feature>
<reference evidence="2" key="1">
    <citation type="journal article" date="2020" name="Mol. Plant Microbe Interact.">
        <title>Genome Sequence of the Biocontrol Agent Coniothyrium minitans strain Conio (IMI 134523).</title>
        <authorList>
            <person name="Patel D."/>
            <person name="Shittu T.A."/>
            <person name="Baroncelli R."/>
            <person name="Muthumeenakshi S."/>
            <person name="Osborne T.H."/>
            <person name="Janganan T.K."/>
            <person name="Sreenivasaprasad S."/>
        </authorList>
    </citation>
    <scope>NUCLEOTIDE SEQUENCE</scope>
    <source>
        <strain evidence="2">Conio</strain>
    </source>
</reference>
<feature type="compositionally biased region" description="Polar residues" evidence="1">
    <location>
        <begin position="1255"/>
        <end position="1264"/>
    </location>
</feature>
<feature type="compositionally biased region" description="Polar residues" evidence="1">
    <location>
        <begin position="484"/>
        <end position="494"/>
    </location>
</feature>
<dbReference type="Proteomes" id="UP000756921">
    <property type="component" value="Unassembled WGS sequence"/>
</dbReference>
<feature type="compositionally biased region" description="Gly residues" evidence="1">
    <location>
        <begin position="1732"/>
        <end position="1743"/>
    </location>
</feature>
<feature type="compositionally biased region" description="Pro residues" evidence="1">
    <location>
        <begin position="1642"/>
        <end position="1658"/>
    </location>
</feature>
<comment type="caution">
    <text evidence="2">The sequence shown here is derived from an EMBL/GenBank/DDBJ whole genome shotgun (WGS) entry which is preliminary data.</text>
</comment>
<protein>
    <recommendedName>
        <fullName evidence="4">SAP domain-containing protein</fullName>
    </recommendedName>
</protein>
<keyword evidence="3" id="KW-1185">Reference proteome</keyword>
<feature type="compositionally biased region" description="Basic and acidic residues" evidence="1">
    <location>
        <begin position="1361"/>
        <end position="1373"/>
    </location>
</feature>
<organism evidence="2 3">
    <name type="scientific">Paraphaeosphaeria minitans</name>
    <dbReference type="NCBI Taxonomy" id="565426"/>
    <lineage>
        <taxon>Eukaryota</taxon>
        <taxon>Fungi</taxon>
        <taxon>Dikarya</taxon>
        <taxon>Ascomycota</taxon>
        <taxon>Pezizomycotina</taxon>
        <taxon>Dothideomycetes</taxon>
        <taxon>Pleosporomycetidae</taxon>
        <taxon>Pleosporales</taxon>
        <taxon>Massarineae</taxon>
        <taxon>Didymosphaeriaceae</taxon>
        <taxon>Paraphaeosphaeria</taxon>
    </lineage>
</organism>
<accession>A0A9P6KSU7</accession>
<feature type="compositionally biased region" description="Low complexity" evidence="1">
    <location>
        <begin position="1524"/>
        <end position="1535"/>
    </location>
</feature>
<gene>
    <name evidence="2" type="ORF">PMIN01_05399</name>
</gene>
<evidence type="ECO:0008006" key="4">
    <source>
        <dbReference type="Google" id="ProtNLM"/>
    </source>
</evidence>
<feature type="compositionally biased region" description="Basic and acidic residues" evidence="1">
    <location>
        <begin position="841"/>
        <end position="856"/>
    </location>
</feature>
<dbReference type="OrthoDB" id="3944206at2759"/>
<feature type="compositionally biased region" description="Low complexity" evidence="1">
    <location>
        <begin position="1659"/>
        <end position="1679"/>
    </location>
</feature>
<feature type="region of interest" description="Disordered" evidence="1">
    <location>
        <begin position="1079"/>
        <end position="1107"/>
    </location>
</feature>
<evidence type="ECO:0000313" key="2">
    <source>
        <dbReference type="EMBL" id="KAF9737620.1"/>
    </source>
</evidence>
<feature type="compositionally biased region" description="Acidic residues" evidence="1">
    <location>
        <begin position="876"/>
        <end position="889"/>
    </location>
</feature>
<sequence length="1749" mass="196734">MTWNPLFEQLYHVNDYFREKWPGLVNPVYKDVRLQILLYAGRESAASFHVVAPRGKLTAGMRNGDIDMVDVAEQAMLYEPFTYWDWHGYDAEGKSQDGSRHLHEGGRKKRLLWERERAFRSNGEKHGDLTPRARWEGFKRFVERSGRNGWFVKRIAVANWMTRGDMEWIAKTLTRLEALDLSDVPSSYIGCSVQNDDTWLGYLRESKLREPIYKENLEEIFPRLLKTRDASMYPEETRLADLYEHRHDHVYKTAGPSYTFSRGPHGKSKEVTVQETENFEEWFWRLQARLPCELSGLQEEIAETHFWKRLKWLGLPDWRSNSYAARTVGSTLPPWCVSIKTVSIRGEYMRDRSSNEFESIHHHVCRFILGIERIVPASVIKLELRLSVSFLRYFLEQLEKKMPSIKRVGIDLGAWVQIFPLGNPPEHLKDDDIRATARQLARNVPILKALHPRKDYYRGLRAQEEAFAAEQDYVAQQPRFYRNRSGNFEPNRSVKQAPKPETPVESTPADYDFFEDLLFDRTKQNDACPLDTSIGHRITKQKVDNTRANTLAKLLEKLHLARHRVGAVTHMANMTFRQNKAKSNLKISREGAHLFGLPGEAHTRSFDPIDPLTLTQQEVKTDSRAGSEFQFWNPEDLKTVYPWIAETFSWRPVFDWDWFMVPQNMSVTENPNLATINSSGKRGSSRSTDWQSEGKQSDGCGKPGKALESALGFVKKQFALLNEAGIPVHLLIGRRDPDVSSVYWGWPYTKQAWKEWNEQFFSANLETIAEHVDKLSIMYDLRNPIDNDRLSFIDAKRPYHPPHGRCPTRVCHLEDHNGGKCPFIEKYPGQRNKHPRPQVKPIRESELKKNTKKKDAAPAYSGLADNGSCGPPTGELADDDANEDDSDDDDEAFSLRLARRSVYLRETVGWIRFWEAYGSSFTRLTALHLRMPRRHDNAGSWRLARLLNRHAGWHIIYHADERQHMQSEEDILSTFDSEDPTAPGKDVWTHLRESRVWPAGRFVRRTWVWDPLRLVDESFSVIEEDCEDAERNPKVVGKKYNAFRFEPRQRRELTSHDNLIEVGEIQALKEARREADIAIANEEENGDPRDAEGLSTKPNAERIPRPDRLPHMIRGFEDRFKSAYGHHVRNVAGAQWREELRSMIAFMESGDRREDDEAWSDERDRLKVLLVEDPPYGRIFEVREDKIALRDVAVKQWDDDDEGPGQPTTNASVDPEMQDTSAPPLPSEADIDTEIDSLFADSEPEGTSPLPHCTPPTSTSPQRKLSSENPSSSPPPDPKKCPIAGPFDQSSSEDDGHDAHDKKKGSAIKAEKVKGEAAKVEIEVKIPKKLQDLEKNVEGVVRISHTPIDEDYTDDDDDGGDREVDGKEGKLETDGVEGAELAAVLNRQKEYLQKFMDPRTAGEMAVAERIVAGQKAKQNDVEDEGMSFMAWLSQASAAANKRAAIPALGAQGQQQGDAAEPSTKRKTSDTVNEHNKKRKVSEAEKEDPRPDKKRKQPDAAPGSSAPNKKLKVSPAEAETEAEAAKSNSDLSSFSDSEFEPAPKPGQKRKQAPLSPTTTVPGPVPKKLKTTRSGRVIKPVVEQASEGEGTSDDGAAQKEKLGRTCSKTDYVPSPTTPANEEGSNGGDKQKKDKNKKKNKTPTPTAPAPSAPAPTVPAPTAPATTSAALAAPAAPAAPAASIQVPQCADGTPDYARVTVVNLRALARQMGLKLTGAKRKADIIKKFQDDDASRRGGGAGGAGGVGAASATG</sequence>
<feature type="region of interest" description="Disordered" evidence="1">
    <location>
        <begin position="484"/>
        <end position="506"/>
    </location>
</feature>
<proteinExistence type="predicted"/>
<name>A0A9P6KSU7_9PLEO</name>
<evidence type="ECO:0000313" key="3">
    <source>
        <dbReference type="Proteomes" id="UP000756921"/>
    </source>
</evidence>